<sequence>MKPFSAIAKNQRSTSSQVCSRQTTPWVLCLFMAVLTASSTSFADAMATETTSGSVVDAQHALNANVNSDQWMWWKPVGNASLTWGFWKIYDSELRTQNGTYVAESNEPLALVITYSRDIDAEDLLDATVEQWEHLGYTKSQIDAWLPNMEGVWPNVKEGDRLIYVLSNQTGQFYYQALNDTAKPTGSLNEAVLADAFANIWLSPDTAYPTLRLALIGGEASNRK</sequence>
<evidence type="ECO:0000313" key="3">
    <source>
        <dbReference type="EMBL" id="SFP43251.1"/>
    </source>
</evidence>
<dbReference type="GeneID" id="35871252"/>
<evidence type="ECO:0000256" key="1">
    <source>
        <dbReference type="SAM" id="SignalP"/>
    </source>
</evidence>
<proteinExistence type="predicted"/>
<evidence type="ECO:0000259" key="2">
    <source>
        <dbReference type="Pfam" id="PF16036"/>
    </source>
</evidence>
<name>A0A1I5QB61_9GAMM</name>
<dbReference type="STRING" id="1121869.SAMN03084138_02190"/>
<dbReference type="RefSeq" id="WP_017011086.1">
    <property type="nucleotide sequence ID" value="NZ_FOWR01000014.1"/>
</dbReference>
<dbReference type="GO" id="GO:0016853">
    <property type="term" value="F:isomerase activity"/>
    <property type="evidence" value="ECO:0007669"/>
    <property type="project" value="UniProtKB-KW"/>
</dbReference>
<feature type="chain" id="PRO_5010180416" evidence="1">
    <location>
        <begin position="44"/>
        <end position="224"/>
    </location>
</feature>
<dbReference type="AlphaFoldDB" id="A0A1I5QB61"/>
<dbReference type="OrthoDB" id="8527419at2"/>
<gene>
    <name evidence="3" type="ORF">SAMN03084138_02190</name>
</gene>
<dbReference type="InterPro" id="IPR016087">
    <property type="entry name" value="Chalcone_isomerase"/>
</dbReference>
<feature type="signal peptide" evidence="1">
    <location>
        <begin position="1"/>
        <end position="43"/>
    </location>
</feature>
<keyword evidence="3" id="KW-0413">Isomerase</keyword>
<dbReference type="Pfam" id="PF16036">
    <property type="entry name" value="Chalcone_3"/>
    <property type="match status" value="1"/>
</dbReference>
<accession>A0A1I5QB61</accession>
<feature type="domain" description="Chalcone isomerase" evidence="2">
    <location>
        <begin position="98"/>
        <end position="217"/>
    </location>
</feature>
<reference evidence="3 4" key="1">
    <citation type="submission" date="2016-10" db="EMBL/GenBank/DDBJ databases">
        <authorList>
            <person name="de Groot N.N."/>
        </authorList>
    </citation>
    <scope>NUCLEOTIDE SEQUENCE [LARGE SCALE GENOMIC DNA]</scope>
    <source>
        <strain evidence="3 4">DSM 15893</strain>
    </source>
</reference>
<keyword evidence="1" id="KW-0732">Signal</keyword>
<dbReference type="EMBL" id="FOWR01000014">
    <property type="protein sequence ID" value="SFP43251.1"/>
    <property type="molecule type" value="Genomic_DNA"/>
</dbReference>
<evidence type="ECO:0000313" key="4">
    <source>
        <dbReference type="Proteomes" id="UP000182692"/>
    </source>
</evidence>
<organism evidence="3 4">
    <name type="scientific">Enterovibrio norvegicus DSM 15893</name>
    <dbReference type="NCBI Taxonomy" id="1121869"/>
    <lineage>
        <taxon>Bacteria</taxon>
        <taxon>Pseudomonadati</taxon>
        <taxon>Pseudomonadota</taxon>
        <taxon>Gammaproteobacteria</taxon>
        <taxon>Vibrionales</taxon>
        <taxon>Vibrionaceae</taxon>
        <taxon>Enterovibrio</taxon>
    </lineage>
</organism>
<protein>
    <submittedName>
        <fullName evidence="3">Chalcone isomerase-like</fullName>
    </submittedName>
</protein>
<dbReference type="Proteomes" id="UP000182692">
    <property type="component" value="Unassembled WGS sequence"/>
</dbReference>